<dbReference type="InterPro" id="IPR004441">
    <property type="entry name" value="rRNA_MeTrfase_TrmH"/>
</dbReference>
<dbReference type="NCBIfam" id="TIGR00186">
    <property type="entry name" value="rRNA_methyl_3"/>
    <property type="match status" value="1"/>
</dbReference>
<feature type="region of interest" description="Disordered" evidence="4">
    <location>
        <begin position="1"/>
        <end position="37"/>
    </location>
</feature>
<dbReference type="Proteomes" id="UP000198948">
    <property type="component" value="Unassembled WGS sequence"/>
</dbReference>
<dbReference type="Gene3D" id="3.30.1330.30">
    <property type="match status" value="1"/>
</dbReference>
<evidence type="ECO:0000256" key="4">
    <source>
        <dbReference type="SAM" id="MobiDB-lite"/>
    </source>
</evidence>
<comment type="similarity">
    <text evidence="1">Belongs to the class IV-like SAM-binding methyltransferase superfamily. RNA methyltransferase TrmH family.</text>
</comment>
<gene>
    <name evidence="6" type="ORF">SAMN04488559_107113</name>
</gene>
<protein>
    <submittedName>
        <fullName evidence="6">23S rRNA (Guanosine2251-2'-O)-methyltransferase</fullName>
    </submittedName>
</protein>
<dbReference type="STRING" id="142588.SAMN04488559_107113"/>
<dbReference type="AlphaFoldDB" id="A0A1H9SGW9"/>
<dbReference type="InterPro" id="IPR013123">
    <property type="entry name" value="SpoU_subst-bd"/>
</dbReference>
<dbReference type="PANTHER" id="PTHR46429">
    <property type="entry name" value="23S RRNA (GUANOSINE-2'-O-)-METHYLTRANSFERASE RLMB"/>
    <property type="match status" value="1"/>
</dbReference>
<organism evidence="6 7">
    <name type="scientific">Isobaculum melis</name>
    <dbReference type="NCBI Taxonomy" id="142588"/>
    <lineage>
        <taxon>Bacteria</taxon>
        <taxon>Bacillati</taxon>
        <taxon>Bacillota</taxon>
        <taxon>Bacilli</taxon>
        <taxon>Lactobacillales</taxon>
        <taxon>Carnobacteriaceae</taxon>
        <taxon>Isobaculum</taxon>
    </lineage>
</organism>
<feature type="compositionally biased region" description="Basic and acidic residues" evidence="4">
    <location>
        <begin position="20"/>
        <end position="37"/>
    </location>
</feature>
<feature type="domain" description="RNA 2-O ribose methyltransferase substrate binding" evidence="5">
    <location>
        <begin position="52"/>
        <end position="127"/>
    </location>
</feature>
<dbReference type="CDD" id="cd18103">
    <property type="entry name" value="SpoU-like_RlmB"/>
    <property type="match status" value="1"/>
</dbReference>
<dbReference type="FunFam" id="3.40.1280.10:FF:000008">
    <property type="entry name" value="Group 3 RNA methyltransferase TrmH"/>
    <property type="match status" value="1"/>
</dbReference>
<dbReference type="Pfam" id="PF00588">
    <property type="entry name" value="SpoU_methylase"/>
    <property type="match status" value="1"/>
</dbReference>
<dbReference type="Gene3D" id="3.40.1280.10">
    <property type="match status" value="1"/>
</dbReference>
<dbReference type="GO" id="GO:0008173">
    <property type="term" value="F:RNA methyltransferase activity"/>
    <property type="evidence" value="ECO:0007669"/>
    <property type="project" value="InterPro"/>
</dbReference>
<sequence>MKNERRRQSTNKKTPYQGKPSKDHFDKKEKPVRRRREEAVTLNLEEQGERDLIAGRLPAIEVLKSERDINKVFLQEGLTGGKITEIVGLGKERQVQLQFVPKAKLDTLVDGVNHQGVVVAVSAYQYATIDDLFLAAKAKNEDPFFLILDGVEDPHNLGSIIRSADASGAHGIIIPKRRAVGLTATVAKASTGAIEHVPVARVTNLVQTIKELKERGIWFYGTDMKGQDYRKWDTTLPIGLVIGNEGKGISRLVKEQMDGMLTIPMTGHVQSLNASVASSLLMYEVYRGRNPL</sequence>
<dbReference type="InterPro" id="IPR029028">
    <property type="entry name" value="Alpha/beta_knot_MTases"/>
</dbReference>
<evidence type="ECO:0000256" key="3">
    <source>
        <dbReference type="ARBA" id="ARBA00022679"/>
    </source>
</evidence>
<dbReference type="InterPro" id="IPR029026">
    <property type="entry name" value="tRNA_m1G_MTases_N"/>
</dbReference>
<dbReference type="OrthoDB" id="9794400at2"/>
<accession>A0A1H9SGW9</accession>
<dbReference type="SMART" id="SM00967">
    <property type="entry name" value="SpoU_sub_bind"/>
    <property type="match status" value="1"/>
</dbReference>
<evidence type="ECO:0000313" key="6">
    <source>
        <dbReference type="EMBL" id="SER84214.1"/>
    </source>
</evidence>
<dbReference type="PANTHER" id="PTHR46429:SF1">
    <property type="entry name" value="23S RRNA (GUANOSINE-2'-O-)-METHYLTRANSFERASE RLMB"/>
    <property type="match status" value="1"/>
</dbReference>
<dbReference type="GO" id="GO:0006396">
    <property type="term" value="P:RNA processing"/>
    <property type="evidence" value="ECO:0007669"/>
    <property type="project" value="InterPro"/>
</dbReference>
<dbReference type="Pfam" id="PF08032">
    <property type="entry name" value="SpoU_sub_bind"/>
    <property type="match status" value="1"/>
</dbReference>
<proteinExistence type="inferred from homology"/>
<keyword evidence="2 6" id="KW-0489">Methyltransferase</keyword>
<dbReference type="GO" id="GO:0032259">
    <property type="term" value="P:methylation"/>
    <property type="evidence" value="ECO:0007669"/>
    <property type="project" value="UniProtKB-KW"/>
</dbReference>
<dbReference type="GO" id="GO:0003723">
    <property type="term" value="F:RNA binding"/>
    <property type="evidence" value="ECO:0007669"/>
    <property type="project" value="InterPro"/>
</dbReference>
<dbReference type="SUPFAM" id="SSF55315">
    <property type="entry name" value="L30e-like"/>
    <property type="match status" value="1"/>
</dbReference>
<keyword evidence="3 6" id="KW-0808">Transferase</keyword>
<evidence type="ECO:0000256" key="1">
    <source>
        <dbReference type="ARBA" id="ARBA00007228"/>
    </source>
</evidence>
<reference evidence="6 7" key="1">
    <citation type="submission" date="2016-10" db="EMBL/GenBank/DDBJ databases">
        <authorList>
            <person name="de Groot N.N."/>
        </authorList>
    </citation>
    <scope>NUCLEOTIDE SEQUENCE [LARGE SCALE GENOMIC DNA]</scope>
    <source>
        <strain evidence="6 7">DSM 13760</strain>
    </source>
</reference>
<evidence type="ECO:0000313" key="7">
    <source>
        <dbReference type="Proteomes" id="UP000198948"/>
    </source>
</evidence>
<dbReference type="GO" id="GO:0005829">
    <property type="term" value="C:cytosol"/>
    <property type="evidence" value="ECO:0007669"/>
    <property type="project" value="TreeGrafter"/>
</dbReference>
<evidence type="ECO:0000259" key="5">
    <source>
        <dbReference type="SMART" id="SM00967"/>
    </source>
</evidence>
<keyword evidence="7" id="KW-1185">Reference proteome</keyword>
<dbReference type="InterPro" id="IPR029064">
    <property type="entry name" value="Ribosomal_eL30-like_sf"/>
</dbReference>
<evidence type="ECO:0000256" key="2">
    <source>
        <dbReference type="ARBA" id="ARBA00022603"/>
    </source>
</evidence>
<dbReference type="EMBL" id="FOHA01000007">
    <property type="protein sequence ID" value="SER84214.1"/>
    <property type="molecule type" value="Genomic_DNA"/>
</dbReference>
<dbReference type="SUPFAM" id="SSF75217">
    <property type="entry name" value="alpha/beta knot"/>
    <property type="match status" value="1"/>
</dbReference>
<name>A0A1H9SGW9_9LACT</name>
<dbReference type="InterPro" id="IPR001537">
    <property type="entry name" value="SpoU_MeTrfase"/>
</dbReference>